<reference evidence="2" key="1">
    <citation type="submission" date="2022-11" db="UniProtKB">
        <authorList>
            <consortium name="WormBaseParasite"/>
        </authorList>
    </citation>
    <scope>IDENTIFICATION</scope>
</reference>
<accession>A0AC35FG80</accession>
<sequence length="495" mass="57007">MKSVVDSTEGNSWSSQKKGCFASFSRLEVSLITISSILFALLSGICTFWLFYLDGYHIFEEGITSWKSRNPLFFSPQNKSIGYDPSAFNHNRLVCTSRECANIAAFFSTNLNEKVDPCEDFYEYVCGNYDKTRELLPSKPLRHTIIDTQTLLHKQIKQILEAPIVKSDKPWDKLAKDYYAKCLNEDALVIDGKTAIRSLLRKIGGWPVLEGKNWVDFEVGWEEYTALVLNKTGVTAILFELTVSHDPNNSSKTVLEMDQPKFGIGSRWPYTGGINDSMVRNYTELMIQTAIRLGANESTVRAEMLEAVELEIKLVDYSSDETIRRDPDRSNNPFHLWQLKQHFPYIDFEAFVERVFDGIVNISQNDTIIIREMDYFKSIQHVLKSSSKRAIANYVGWRIVQGFSPFLPPKDREPFYEFKANQTGLFNVPVPERWEDCATLSIMLLDMPVGKLFVQNFFDEKFAMPKMTEMTTYLKKTFISELEDLDWMDAATKER</sequence>
<evidence type="ECO:0000313" key="2">
    <source>
        <dbReference type="WBParaSite" id="PS1159_v2.g17192.t1"/>
    </source>
</evidence>
<organism evidence="1 2">
    <name type="scientific">Panagrolaimus sp. PS1159</name>
    <dbReference type="NCBI Taxonomy" id="55785"/>
    <lineage>
        <taxon>Eukaryota</taxon>
        <taxon>Metazoa</taxon>
        <taxon>Ecdysozoa</taxon>
        <taxon>Nematoda</taxon>
        <taxon>Chromadorea</taxon>
        <taxon>Rhabditida</taxon>
        <taxon>Tylenchina</taxon>
        <taxon>Panagrolaimomorpha</taxon>
        <taxon>Panagrolaimoidea</taxon>
        <taxon>Panagrolaimidae</taxon>
        <taxon>Panagrolaimus</taxon>
    </lineage>
</organism>
<dbReference type="Proteomes" id="UP000887580">
    <property type="component" value="Unplaced"/>
</dbReference>
<name>A0AC35FG80_9BILA</name>
<proteinExistence type="predicted"/>
<protein>
    <submittedName>
        <fullName evidence="2">Peptidase M13 N-terminal domain-containing protein</fullName>
    </submittedName>
</protein>
<evidence type="ECO:0000313" key="1">
    <source>
        <dbReference type="Proteomes" id="UP000887580"/>
    </source>
</evidence>
<dbReference type="WBParaSite" id="PS1159_v2.g17192.t1">
    <property type="protein sequence ID" value="PS1159_v2.g17192.t1"/>
    <property type="gene ID" value="PS1159_v2.g17192"/>
</dbReference>